<dbReference type="InterPro" id="IPR005135">
    <property type="entry name" value="Endo/exonuclease/phosphatase"/>
</dbReference>
<dbReference type="PANTHER" id="PTHR47510:SF3">
    <property type="entry name" value="ENDO_EXONUCLEASE_PHOSPHATASE DOMAIN-CONTAINING PROTEIN"/>
    <property type="match status" value="1"/>
</dbReference>
<sequence>MSSIEVRNFCDIEADLLSQTSFHHEVDMQSVDCNYYDSDTFNQIPADGPTFSLFHANSRSLNKNLESFLDFLSTLDHDFSVIGFSETWLGNNRSPLVQIEDYIFVENHRTLRKGVGVGLFASNKLSFVKRDDISVFNDIIESVFIEIKASNGKNYNSPILVGVIYRPPHGQVQCFNDHLSELLSKISNDNLQSYIMGDFNFDLLKSSSSDFLQLLYSNNFLPTITRPTHVTNQSVSLIDNILTNTTCDSNYRTGVFITDISDHFPIFLRTHPCQDNEESGFYARNYSESNVNYFMSTMHNIEWNVINEIVDVNDAYNTFFSIFGNHYEKSFPMSYVRPRRSRKKRHPWISAGILQSIKRKNKLYKKYLRDASDDGTHFRIYRNKLNHVIRIAKKNYFSSKFNSCKNDLKRTWEVINNVLHKSKKDKFLYPTSFYHGYGEITDKKTIADAFNDFFVNVGPTLASSIKSNANASKYLKGSNPSTMYLAPTDENEVVKISLSCLQPNKAAGFDGIKPGIVKKVIPLISQPLTYIINRSLETGIVPDHIKVAKVVPIFKKGDPMRCDNYRPISILSCFSKIFERLVHNRLYNFFTKSNVLYNGQYGFRPNHSTELALAHAILKPLEYSPRSKQKINRNFFRLVKGF</sequence>
<keyword evidence="2" id="KW-0548">Nucleotidyltransferase</keyword>
<dbReference type="Gene3D" id="3.60.10.10">
    <property type="entry name" value="Endonuclease/exonuclease/phosphatase"/>
    <property type="match status" value="1"/>
</dbReference>
<keyword evidence="2" id="KW-0808">Transferase</keyword>
<reference evidence="2" key="1">
    <citation type="submission" date="2021-10" db="EMBL/GenBank/DDBJ databases">
        <title>Tropical sea cucumber genome reveals ecological adaptation and Cuvierian tubules defense mechanism.</title>
        <authorList>
            <person name="Chen T."/>
        </authorList>
    </citation>
    <scope>NUCLEOTIDE SEQUENCE</scope>
    <source>
        <strain evidence="2">Nanhai2018</strain>
        <tissue evidence="2">Muscle</tissue>
    </source>
</reference>
<comment type="caution">
    <text evidence="2">The sequence shown here is derived from an EMBL/GenBank/DDBJ whole genome shotgun (WGS) entry which is preliminary data.</text>
</comment>
<dbReference type="Proteomes" id="UP001152320">
    <property type="component" value="Unassembled WGS sequence"/>
</dbReference>
<feature type="domain" description="Endonuclease/exonuclease/phosphatase" evidence="1">
    <location>
        <begin position="59"/>
        <end position="263"/>
    </location>
</feature>
<proteinExistence type="predicted"/>
<dbReference type="PANTHER" id="PTHR47510">
    <property type="entry name" value="REVERSE TRANSCRIPTASE DOMAIN-CONTAINING PROTEIN"/>
    <property type="match status" value="1"/>
</dbReference>
<dbReference type="AlphaFoldDB" id="A0A9Q0YA87"/>
<keyword evidence="2" id="KW-0695">RNA-directed DNA polymerase</keyword>
<evidence type="ECO:0000313" key="3">
    <source>
        <dbReference type="Proteomes" id="UP001152320"/>
    </source>
</evidence>
<dbReference type="Pfam" id="PF03372">
    <property type="entry name" value="Exo_endo_phos"/>
    <property type="match status" value="1"/>
</dbReference>
<dbReference type="GO" id="GO:0003964">
    <property type="term" value="F:RNA-directed DNA polymerase activity"/>
    <property type="evidence" value="ECO:0007669"/>
    <property type="project" value="UniProtKB-KW"/>
</dbReference>
<accession>A0A9Q0YA87</accession>
<organism evidence="2 3">
    <name type="scientific">Holothuria leucospilota</name>
    <name type="common">Black long sea cucumber</name>
    <name type="synonym">Mertensiothuria leucospilota</name>
    <dbReference type="NCBI Taxonomy" id="206669"/>
    <lineage>
        <taxon>Eukaryota</taxon>
        <taxon>Metazoa</taxon>
        <taxon>Echinodermata</taxon>
        <taxon>Eleutherozoa</taxon>
        <taxon>Echinozoa</taxon>
        <taxon>Holothuroidea</taxon>
        <taxon>Aspidochirotacea</taxon>
        <taxon>Aspidochirotida</taxon>
        <taxon>Holothuriidae</taxon>
        <taxon>Holothuria</taxon>
    </lineage>
</organism>
<dbReference type="InterPro" id="IPR036691">
    <property type="entry name" value="Endo/exonu/phosph_ase_sf"/>
</dbReference>
<gene>
    <name evidence="2" type="ORF">HOLleu_42552</name>
</gene>
<keyword evidence="3" id="KW-1185">Reference proteome</keyword>
<name>A0A9Q0YA87_HOLLE</name>
<evidence type="ECO:0000313" key="2">
    <source>
        <dbReference type="EMBL" id="KAJ8019087.1"/>
    </source>
</evidence>
<dbReference type="SUPFAM" id="SSF56672">
    <property type="entry name" value="DNA/RNA polymerases"/>
    <property type="match status" value="1"/>
</dbReference>
<dbReference type="InterPro" id="IPR043502">
    <property type="entry name" value="DNA/RNA_pol_sf"/>
</dbReference>
<evidence type="ECO:0000259" key="1">
    <source>
        <dbReference type="Pfam" id="PF03372"/>
    </source>
</evidence>
<dbReference type="SUPFAM" id="SSF56219">
    <property type="entry name" value="DNase I-like"/>
    <property type="match status" value="1"/>
</dbReference>
<dbReference type="EMBL" id="JAIZAY010000089">
    <property type="protein sequence ID" value="KAJ8019087.1"/>
    <property type="molecule type" value="Genomic_DNA"/>
</dbReference>
<protein>
    <submittedName>
        <fullName evidence="2">RNA-directed DNA polymerase from mobile element jockey</fullName>
    </submittedName>
</protein>
<dbReference type="OrthoDB" id="8057773at2759"/>